<evidence type="ECO:0000256" key="2">
    <source>
        <dbReference type="SAM" id="Phobius"/>
    </source>
</evidence>
<feature type="signal peptide" evidence="3">
    <location>
        <begin position="1"/>
        <end position="23"/>
    </location>
</feature>
<evidence type="ECO:0000313" key="5">
    <source>
        <dbReference type="Proteomes" id="UP001352852"/>
    </source>
</evidence>
<comment type="caution">
    <text evidence="4">The sequence shown here is derived from an EMBL/GenBank/DDBJ whole genome shotgun (WGS) entry which is preliminary data.</text>
</comment>
<keyword evidence="2" id="KW-0812">Transmembrane</keyword>
<dbReference type="Proteomes" id="UP001352852">
    <property type="component" value="Unassembled WGS sequence"/>
</dbReference>
<keyword evidence="3" id="KW-0732">Signal</keyword>
<feature type="compositionally biased region" description="Polar residues" evidence="1">
    <location>
        <begin position="146"/>
        <end position="192"/>
    </location>
</feature>
<organism evidence="4 5">
    <name type="scientific">Characodon lateralis</name>
    <dbReference type="NCBI Taxonomy" id="208331"/>
    <lineage>
        <taxon>Eukaryota</taxon>
        <taxon>Metazoa</taxon>
        <taxon>Chordata</taxon>
        <taxon>Craniata</taxon>
        <taxon>Vertebrata</taxon>
        <taxon>Euteleostomi</taxon>
        <taxon>Actinopterygii</taxon>
        <taxon>Neopterygii</taxon>
        <taxon>Teleostei</taxon>
        <taxon>Neoteleostei</taxon>
        <taxon>Acanthomorphata</taxon>
        <taxon>Ovalentaria</taxon>
        <taxon>Atherinomorphae</taxon>
        <taxon>Cyprinodontiformes</taxon>
        <taxon>Goodeidae</taxon>
        <taxon>Characodon</taxon>
    </lineage>
</organism>
<evidence type="ECO:0000313" key="4">
    <source>
        <dbReference type="EMBL" id="MED6274382.1"/>
    </source>
</evidence>
<feature type="region of interest" description="Disordered" evidence="1">
    <location>
        <begin position="64"/>
        <end position="201"/>
    </location>
</feature>
<feature type="compositionally biased region" description="Polar residues" evidence="1">
    <location>
        <begin position="97"/>
        <end position="138"/>
    </location>
</feature>
<feature type="chain" id="PRO_5047495784" evidence="3">
    <location>
        <begin position="24"/>
        <end position="284"/>
    </location>
</feature>
<gene>
    <name evidence="4" type="ORF">CHARACLAT_015828</name>
</gene>
<protein>
    <submittedName>
        <fullName evidence="4">Uncharacterized protein</fullName>
    </submittedName>
</protein>
<accession>A0ABU7DH01</accession>
<dbReference type="EMBL" id="JAHUTJ010025839">
    <property type="protein sequence ID" value="MED6274382.1"/>
    <property type="molecule type" value="Genomic_DNA"/>
</dbReference>
<keyword evidence="2" id="KW-1133">Transmembrane helix</keyword>
<keyword evidence="2" id="KW-0472">Membrane</keyword>
<keyword evidence="5" id="KW-1185">Reference proteome</keyword>
<evidence type="ECO:0000256" key="3">
    <source>
        <dbReference type="SAM" id="SignalP"/>
    </source>
</evidence>
<evidence type="ECO:0000256" key="1">
    <source>
        <dbReference type="SAM" id="MobiDB-lite"/>
    </source>
</evidence>
<reference evidence="4 5" key="1">
    <citation type="submission" date="2021-06" db="EMBL/GenBank/DDBJ databases">
        <authorList>
            <person name="Palmer J.M."/>
        </authorList>
    </citation>
    <scope>NUCLEOTIDE SEQUENCE [LARGE SCALE GENOMIC DNA]</scope>
    <source>
        <strain evidence="4 5">CL_MEX2019</strain>
        <tissue evidence="4">Muscle</tissue>
    </source>
</reference>
<feature type="transmembrane region" description="Helical" evidence="2">
    <location>
        <begin position="230"/>
        <end position="251"/>
    </location>
</feature>
<name>A0ABU7DH01_9TELE</name>
<proteinExistence type="predicted"/>
<sequence>MRFEIHLVCGVLVVFSGSTQTGGQSYALPTAFTSAPFTTPTETLAPPEVTEPPMTEFPQWRQYPAGRNETSRNLTATGPTEKTHEAETAADAGHLHVSSSTKATSQCTNAPTVTTPSFPATADTLSSTPTMVNSTPQPATAHRDLQASQTLSTFSSRTVHTEQETGSTSPTSILQPQSAVTTHTTVPSQTSAAGWAPVGSTHQEFPSELNIRDDDLKGSHHRSNSLLDPLLAGLLSVFIVTTAVVFTVLFFKFRQRVNHPEFHRLHDLPMDDLMEDTPLSRYAH</sequence>
<feature type="compositionally biased region" description="Polar residues" evidence="1">
    <location>
        <begin position="71"/>
        <end position="80"/>
    </location>
</feature>